<dbReference type="RefSeq" id="WP_008582450.1">
    <property type="nucleotide sequence ID" value="NZ_CP007035.1"/>
</dbReference>
<dbReference type="KEGG" id="nso:NIASO_20900"/>
<proteinExistence type="predicted"/>
<dbReference type="OrthoDB" id="951410at2"/>
<dbReference type="InterPro" id="IPR036761">
    <property type="entry name" value="TTHA0802/YceI-like_sf"/>
</dbReference>
<feature type="chain" id="PRO_5004788531" description="Lipid/polyisoprenoid-binding YceI-like domain-containing protein" evidence="1">
    <location>
        <begin position="26"/>
        <end position="223"/>
    </location>
</feature>
<keyword evidence="1" id="KW-0732">Signal</keyword>
<dbReference type="SUPFAM" id="SSF101874">
    <property type="entry name" value="YceI-like"/>
    <property type="match status" value="1"/>
</dbReference>
<dbReference type="eggNOG" id="COG2353">
    <property type="taxonomic scope" value="Bacteria"/>
</dbReference>
<dbReference type="Proteomes" id="UP000003586">
    <property type="component" value="Chromosome"/>
</dbReference>
<dbReference type="PROSITE" id="PS51257">
    <property type="entry name" value="PROKAR_LIPOPROTEIN"/>
    <property type="match status" value="1"/>
</dbReference>
<feature type="signal peptide" evidence="1">
    <location>
        <begin position="1"/>
        <end position="25"/>
    </location>
</feature>
<dbReference type="SMART" id="SM00867">
    <property type="entry name" value="YceI"/>
    <property type="match status" value="1"/>
</dbReference>
<reference evidence="3 4" key="1">
    <citation type="submission" date="2013-12" db="EMBL/GenBank/DDBJ databases">
        <authorList>
            <consortium name="DOE Joint Genome Institute"/>
            <person name="Eisen J."/>
            <person name="Huntemann M."/>
            <person name="Han J."/>
            <person name="Chen A."/>
            <person name="Kyrpides N."/>
            <person name="Mavromatis K."/>
            <person name="Markowitz V."/>
            <person name="Palaniappan K."/>
            <person name="Ivanova N."/>
            <person name="Schaumberg A."/>
            <person name="Pati A."/>
            <person name="Liolios K."/>
            <person name="Nordberg H.P."/>
            <person name="Cantor M.N."/>
            <person name="Hua S.X."/>
            <person name="Woyke T."/>
        </authorList>
    </citation>
    <scope>NUCLEOTIDE SEQUENCE [LARGE SCALE GENOMIC DNA]</scope>
    <source>
        <strain evidence="4">DSM 19437</strain>
    </source>
</reference>
<dbReference type="EMBL" id="CP007035">
    <property type="protein sequence ID" value="AHF16978.1"/>
    <property type="molecule type" value="Genomic_DNA"/>
</dbReference>
<feature type="domain" description="Lipid/polyisoprenoid-binding YceI-like" evidence="2">
    <location>
        <begin position="40"/>
        <end position="221"/>
    </location>
</feature>
<dbReference type="AlphaFoldDB" id="W0F591"/>
<dbReference type="HOGENOM" id="CLU_071003_2_0_10"/>
<evidence type="ECO:0000256" key="1">
    <source>
        <dbReference type="SAM" id="SignalP"/>
    </source>
</evidence>
<dbReference type="Pfam" id="PF04264">
    <property type="entry name" value="YceI"/>
    <property type="match status" value="1"/>
</dbReference>
<evidence type="ECO:0000313" key="3">
    <source>
        <dbReference type="EMBL" id="AHF16978.1"/>
    </source>
</evidence>
<organism evidence="3 4">
    <name type="scientific">Niabella soli DSM 19437</name>
    <dbReference type="NCBI Taxonomy" id="929713"/>
    <lineage>
        <taxon>Bacteria</taxon>
        <taxon>Pseudomonadati</taxon>
        <taxon>Bacteroidota</taxon>
        <taxon>Chitinophagia</taxon>
        <taxon>Chitinophagales</taxon>
        <taxon>Chitinophagaceae</taxon>
        <taxon>Niabella</taxon>
    </lineage>
</organism>
<dbReference type="STRING" id="929713.NIASO_20900"/>
<gene>
    <name evidence="3" type="ORF">NIASO_20900</name>
</gene>
<dbReference type="PANTHER" id="PTHR34406:SF1">
    <property type="entry name" value="PROTEIN YCEI"/>
    <property type="match status" value="1"/>
</dbReference>
<dbReference type="PANTHER" id="PTHR34406">
    <property type="entry name" value="PROTEIN YCEI"/>
    <property type="match status" value="1"/>
</dbReference>
<evidence type="ECO:0000313" key="4">
    <source>
        <dbReference type="Proteomes" id="UP000003586"/>
    </source>
</evidence>
<keyword evidence="4" id="KW-1185">Reference proteome</keyword>
<evidence type="ECO:0000259" key="2">
    <source>
        <dbReference type="SMART" id="SM00867"/>
    </source>
</evidence>
<name>W0F591_9BACT</name>
<dbReference type="InterPro" id="IPR007372">
    <property type="entry name" value="Lipid/polyisoprenoid-bd_YceI"/>
</dbReference>
<protein>
    <recommendedName>
        <fullName evidence="2">Lipid/polyisoprenoid-binding YceI-like domain-containing protein</fullName>
    </recommendedName>
</protein>
<dbReference type="Gene3D" id="2.40.128.110">
    <property type="entry name" value="Lipid/polyisoprenoid-binding, YceI-like"/>
    <property type="match status" value="1"/>
</dbReference>
<sequence length="223" mass="23580">MKQTISILSLAVLLAACGGTSSDSAKTEEKKEAAVAAGNAYVIDTVTTTVDWRATHKGGLAPRFGIISINDGTLTVDNGVVTAGNFVINLAALKVDTASVTEPGKKAADLENHLKSPDFFDVAKYPTAKFVITKVAPYDSTQQKSLLPGATNLISGNLTLKDSTLNITFPAQIIIAGNDVTAHAKFTIDRSAWGVHYKTEGSPENWAISKDVELGFTLKANKK</sequence>
<accession>W0F591</accession>